<organism evidence="9 10">
    <name type="scientific">Babjeviella inositovora NRRL Y-12698</name>
    <dbReference type="NCBI Taxonomy" id="984486"/>
    <lineage>
        <taxon>Eukaryota</taxon>
        <taxon>Fungi</taxon>
        <taxon>Dikarya</taxon>
        <taxon>Ascomycota</taxon>
        <taxon>Saccharomycotina</taxon>
        <taxon>Pichiomycetes</taxon>
        <taxon>Serinales incertae sedis</taxon>
        <taxon>Babjeviella</taxon>
    </lineage>
</organism>
<dbReference type="InterPro" id="IPR016527">
    <property type="entry name" value="ORC4"/>
</dbReference>
<dbReference type="Pfam" id="PF14629">
    <property type="entry name" value="ORC4_C"/>
    <property type="match status" value="1"/>
</dbReference>
<comment type="similarity">
    <text evidence="2">Belongs to the ORC4 family.</text>
</comment>
<sequence>MNGRADKSLAVKFECDSDELMKPVSVDTTSESDEETLVSSKDILVSQITSRRSKRFPGRMEVAGSKKPRRNIPDEPLNTSEPELEAERFEGESETEINAREKSGETMVSPGISDPAKWLKFSITQEEVDKLRSKVMAQVTNRNSSGLLYGLDKEQHEVYRLLERTIRDNEGHSILLIGPRASGKTAVVAKSLRSLSLKYPKQFITVKLNGYHQSNDNMALREIARQLDEQLKLGFGIDATDTFEKRGLNDTFQTILDILDNNKQFVASDNEEKTLRTVAVVFIIEEFERFTYHNRQTLLYNLFDLSQNSTTAVSVVGITTKITAREMLEKRVKSRFSQRVIQIANLSTLDEFVSKCQENLMIREVSDLNQQYVALWNEEITRMFQTEISVRKILFQNFYTVKNIKEFLNCAVYPLSRISVASPFPKAGDLGKYFHLLTPNYLQSTVDGLSELETCLLVCAARLIEKLGLDIVNYNLVYEEYTAQIKRLNASTSLSSTTNSSGNMNAGMMLQNHKAWSKDACKYCWERLQAQKLIIDSVSTSVFASGPVAGKLASLGSARLNEDSRMVSVAINLEELGHLIPSSSFIKSMTTL</sequence>
<reference evidence="10" key="1">
    <citation type="submission" date="2016-05" db="EMBL/GenBank/DDBJ databases">
        <title>Comparative genomics of biotechnologically important yeasts.</title>
        <authorList>
            <consortium name="DOE Joint Genome Institute"/>
            <person name="Riley R."/>
            <person name="Haridas S."/>
            <person name="Wolfe K.H."/>
            <person name="Lopes M.R."/>
            <person name="Hittinger C.T."/>
            <person name="Goker M."/>
            <person name="Salamov A."/>
            <person name="Wisecaver J."/>
            <person name="Long T.M."/>
            <person name="Aerts A.L."/>
            <person name="Barry K."/>
            <person name="Choi C."/>
            <person name="Clum A."/>
            <person name="Coughlan A.Y."/>
            <person name="Deshpande S."/>
            <person name="Douglass A.P."/>
            <person name="Hanson S.J."/>
            <person name="Klenk H.-P."/>
            <person name="Labutti K."/>
            <person name="Lapidus A."/>
            <person name="Lindquist E."/>
            <person name="Lipzen A."/>
            <person name="Meier-Kolthoff J.P."/>
            <person name="Ohm R.A."/>
            <person name="Otillar R.P."/>
            <person name="Pangilinan J."/>
            <person name="Peng Y."/>
            <person name="Rokas A."/>
            <person name="Rosa C.A."/>
            <person name="Scheuner C."/>
            <person name="Sibirny A.A."/>
            <person name="Slot J.C."/>
            <person name="Stielow J.B."/>
            <person name="Sun H."/>
            <person name="Kurtzman C.P."/>
            <person name="Blackwell M."/>
            <person name="Grigoriev I.V."/>
            <person name="Jeffries T.W."/>
        </authorList>
    </citation>
    <scope>NUCLEOTIDE SEQUENCE [LARGE SCALE GENOMIC DNA]</scope>
    <source>
        <strain evidence="10">NRRL Y-12698</strain>
    </source>
</reference>
<dbReference type="STRING" id="984486.A0A1E3QQE4"/>
<feature type="domain" description="Origin recognition complex subunit 4 C-terminal" evidence="8">
    <location>
        <begin position="356"/>
        <end position="578"/>
    </location>
</feature>
<evidence type="ECO:0000256" key="6">
    <source>
        <dbReference type="SAM" id="MobiDB-lite"/>
    </source>
</evidence>
<protein>
    <submittedName>
        <fullName evidence="9">Uncharacterized protein</fullName>
    </submittedName>
</protein>
<evidence type="ECO:0000313" key="10">
    <source>
        <dbReference type="Proteomes" id="UP000094336"/>
    </source>
</evidence>
<dbReference type="InterPro" id="IPR041664">
    <property type="entry name" value="AAA_16"/>
</dbReference>
<evidence type="ECO:0000256" key="2">
    <source>
        <dbReference type="ARBA" id="ARBA00005334"/>
    </source>
</evidence>
<dbReference type="GO" id="GO:0003688">
    <property type="term" value="F:DNA replication origin binding"/>
    <property type="evidence" value="ECO:0007669"/>
    <property type="project" value="TreeGrafter"/>
</dbReference>
<evidence type="ECO:0000259" key="8">
    <source>
        <dbReference type="Pfam" id="PF14629"/>
    </source>
</evidence>
<evidence type="ECO:0000256" key="1">
    <source>
        <dbReference type="ARBA" id="ARBA00004123"/>
    </source>
</evidence>
<evidence type="ECO:0000259" key="7">
    <source>
        <dbReference type="Pfam" id="PF13191"/>
    </source>
</evidence>
<evidence type="ECO:0000256" key="3">
    <source>
        <dbReference type="ARBA" id="ARBA00022705"/>
    </source>
</evidence>
<evidence type="ECO:0000256" key="4">
    <source>
        <dbReference type="ARBA" id="ARBA00023125"/>
    </source>
</evidence>
<comment type="subcellular location">
    <subcellularLocation>
        <location evidence="1">Nucleus</location>
    </subcellularLocation>
</comment>
<accession>A0A1E3QQE4</accession>
<dbReference type="AlphaFoldDB" id="A0A1E3QQE4"/>
<dbReference type="OrthoDB" id="343623at2759"/>
<feature type="region of interest" description="Disordered" evidence="6">
    <location>
        <begin position="54"/>
        <end position="109"/>
    </location>
</feature>
<feature type="compositionally biased region" description="Basic and acidic residues" evidence="6">
    <location>
        <begin position="85"/>
        <end position="104"/>
    </location>
</feature>
<keyword evidence="4" id="KW-0238">DNA-binding</keyword>
<name>A0A1E3QQE4_9ASCO</name>
<dbReference type="PANTHER" id="PTHR12087">
    <property type="entry name" value="ORIGIN RECOGNITION COMPLEX SUBUNIT 4"/>
    <property type="match status" value="1"/>
</dbReference>
<dbReference type="InterPro" id="IPR027417">
    <property type="entry name" value="P-loop_NTPase"/>
</dbReference>
<evidence type="ECO:0000313" key="9">
    <source>
        <dbReference type="EMBL" id="ODQ79880.1"/>
    </source>
</evidence>
<dbReference type="EMBL" id="KV454431">
    <property type="protein sequence ID" value="ODQ79880.1"/>
    <property type="molecule type" value="Genomic_DNA"/>
</dbReference>
<keyword evidence="3" id="KW-0235">DNA replication</keyword>
<proteinExistence type="inferred from homology"/>
<dbReference type="InterPro" id="IPR032705">
    <property type="entry name" value="ORC4_C"/>
</dbReference>
<dbReference type="Proteomes" id="UP000094336">
    <property type="component" value="Unassembled WGS sequence"/>
</dbReference>
<evidence type="ECO:0000256" key="5">
    <source>
        <dbReference type="ARBA" id="ARBA00023242"/>
    </source>
</evidence>
<dbReference type="RefSeq" id="XP_018985208.1">
    <property type="nucleotide sequence ID" value="XM_019128868.1"/>
</dbReference>
<dbReference type="Gene3D" id="3.40.50.300">
    <property type="entry name" value="P-loop containing nucleotide triphosphate hydrolases"/>
    <property type="match status" value="1"/>
</dbReference>
<keyword evidence="5" id="KW-0539">Nucleus</keyword>
<dbReference type="FunFam" id="3.40.50.300:FF:001499">
    <property type="entry name" value="Origin recognition complex subunit 4, putative"/>
    <property type="match status" value="1"/>
</dbReference>
<dbReference type="PANTHER" id="PTHR12087:SF0">
    <property type="entry name" value="ORIGIN RECOGNITION COMPLEX SUBUNIT 4"/>
    <property type="match status" value="1"/>
</dbReference>
<keyword evidence="10" id="KW-1185">Reference proteome</keyword>
<gene>
    <name evidence="9" type="ORF">BABINDRAFT_161553</name>
</gene>
<dbReference type="SUPFAM" id="SSF52540">
    <property type="entry name" value="P-loop containing nucleoside triphosphate hydrolases"/>
    <property type="match status" value="1"/>
</dbReference>
<dbReference type="GO" id="GO:0006270">
    <property type="term" value="P:DNA replication initiation"/>
    <property type="evidence" value="ECO:0007669"/>
    <property type="project" value="TreeGrafter"/>
</dbReference>
<dbReference type="GO" id="GO:0005664">
    <property type="term" value="C:nuclear origin of replication recognition complex"/>
    <property type="evidence" value="ECO:0007669"/>
    <property type="project" value="TreeGrafter"/>
</dbReference>
<dbReference type="Pfam" id="PF13191">
    <property type="entry name" value="AAA_16"/>
    <property type="match status" value="1"/>
</dbReference>
<dbReference type="GeneID" id="30146721"/>
<feature type="domain" description="Orc1-like AAA ATPase" evidence="7">
    <location>
        <begin position="148"/>
        <end position="308"/>
    </location>
</feature>